<accession>A0ABQ4RTZ0</accession>
<dbReference type="Proteomes" id="UP001055125">
    <property type="component" value="Unassembled WGS sequence"/>
</dbReference>
<feature type="domain" description="HTH cro/C1-type" evidence="2">
    <location>
        <begin position="5"/>
        <end position="59"/>
    </location>
</feature>
<protein>
    <recommendedName>
        <fullName evidence="2">HTH cro/C1-type domain-containing protein</fullName>
    </recommendedName>
</protein>
<evidence type="ECO:0000313" key="3">
    <source>
        <dbReference type="EMBL" id="GJD93138.1"/>
    </source>
</evidence>
<organism evidence="3 4">
    <name type="scientific">Methylobacterium iners</name>
    <dbReference type="NCBI Taxonomy" id="418707"/>
    <lineage>
        <taxon>Bacteria</taxon>
        <taxon>Pseudomonadati</taxon>
        <taxon>Pseudomonadota</taxon>
        <taxon>Alphaproteobacteria</taxon>
        <taxon>Hyphomicrobiales</taxon>
        <taxon>Methylobacteriaceae</taxon>
        <taxon>Methylobacterium</taxon>
    </lineage>
</organism>
<reference evidence="3" key="1">
    <citation type="journal article" date="2021" name="Front. Microbiol.">
        <title>Comprehensive Comparative Genomics and Phenotyping of Methylobacterium Species.</title>
        <authorList>
            <person name="Alessa O."/>
            <person name="Ogura Y."/>
            <person name="Fujitani Y."/>
            <person name="Takami H."/>
            <person name="Hayashi T."/>
            <person name="Sahin N."/>
            <person name="Tani A."/>
        </authorList>
    </citation>
    <scope>NUCLEOTIDE SEQUENCE</scope>
    <source>
        <strain evidence="3">DSM 19015</strain>
    </source>
</reference>
<dbReference type="EMBL" id="BPQP01000004">
    <property type="protein sequence ID" value="GJD93138.1"/>
    <property type="molecule type" value="Genomic_DNA"/>
</dbReference>
<dbReference type="Gene3D" id="1.10.260.40">
    <property type="entry name" value="lambda repressor-like DNA-binding domains"/>
    <property type="match status" value="1"/>
</dbReference>
<dbReference type="InterPro" id="IPR010982">
    <property type="entry name" value="Lambda_DNA-bd_dom_sf"/>
</dbReference>
<dbReference type="RefSeq" id="WP_306421372.1">
    <property type="nucleotide sequence ID" value="NZ_BPQP01000004.1"/>
</dbReference>
<reference evidence="3" key="2">
    <citation type="submission" date="2021-08" db="EMBL/GenBank/DDBJ databases">
        <authorList>
            <person name="Tani A."/>
            <person name="Ola A."/>
            <person name="Ogura Y."/>
            <person name="Katsura K."/>
            <person name="Hayashi T."/>
        </authorList>
    </citation>
    <scope>NUCLEOTIDE SEQUENCE</scope>
    <source>
        <strain evidence="3">DSM 19015</strain>
    </source>
</reference>
<evidence type="ECO:0000313" key="4">
    <source>
        <dbReference type="Proteomes" id="UP001055125"/>
    </source>
</evidence>
<dbReference type="CDD" id="cd00093">
    <property type="entry name" value="HTH_XRE"/>
    <property type="match status" value="1"/>
</dbReference>
<feature type="region of interest" description="Disordered" evidence="1">
    <location>
        <begin position="60"/>
        <end position="81"/>
    </location>
</feature>
<dbReference type="SMART" id="SM00530">
    <property type="entry name" value="HTH_XRE"/>
    <property type="match status" value="1"/>
</dbReference>
<evidence type="ECO:0000259" key="2">
    <source>
        <dbReference type="PROSITE" id="PS50943"/>
    </source>
</evidence>
<proteinExistence type="predicted"/>
<dbReference type="InterPro" id="IPR001387">
    <property type="entry name" value="Cro/C1-type_HTH"/>
</dbReference>
<gene>
    <name evidence="3" type="ORF">OCOJLMKI_0328</name>
</gene>
<dbReference type="Pfam" id="PF13560">
    <property type="entry name" value="HTH_31"/>
    <property type="match status" value="1"/>
</dbReference>
<sequence>MGLIVRRLRGALGLSQEALEVDAGLDRGYVGRIERATENSFMDALDQLAAALRVTSAELLREPVRGEGPPPTSRSDRKVGR</sequence>
<name>A0ABQ4RTZ0_9HYPH</name>
<evidence type="ECO:0000256" key="1">
    <source>
        <dbReference type="SAM" id="MobiDB-lite"/>
    </source>
</evidence>
<dbReference type="SUPFAM" id="SSF47413">
    <property type="entry name" value="lambda repressor-like DNA-binding domains"/>
    <property type="match status" value="1"/>
</dbReference>
<keyword evidence="4" id="KW-1185">Reference proteome</keyword>
<comment type="caution">
    <text evidence="3">The sequence shown here is derived from an EMBL/GenBank/DDBJ whole genome shotgun (WGS) entry which is preliminary data.</text>
</comment>
<dbReference type="PROSITE" id="PS50943">
    <property type="entry name" value="HTH_CROC1"/>
    <property type="match status" value="1"/>
</dbReference>